<feature type="non-terminal residue" evidence="1">
    <location>
        <position position="87"/>
    </location>
</feature>
<dbReference type="AlphaFoldDB" id="A0A9N9BXB2"/>
<evidence type="ECO:0000313" key="2">
    <source>
        <dbReference type="Proteomes" id="UP000789831"/>
    </source>
</evidence>
<name>A0A9N9BXB2_9GLOM</name>
<sequence length="87" mass="9749">TVISIFTPFEASAFFNSYKGLVMDGPQNTAITIRASYYFNTKRKIPYLEEVLAINVVNDNEIVITAKLQTLKMPGTIVVDHLPKTIN</sequence>
<comment type="caution">
    <text evidence="1">The sequence shown here is derived from an EMBL/GenBank/DDBJ whole genome shotgun (WGS) entry which is preliminary data.</text>
</comment>
<protein>
    <submittedName>
        <fullName evidence="1">703_t:CDS:1</fullName>
    </submittedName>
</protein>
<gene>
    <name evidence="1" type="ORF">AGERDE_LOCUS8223</name>
</gene>
<dbReference type="EMBL" id="CAJVPL010001683">
    <property type="protein sequence ID" value="CAG8583054.1"/>
    <property type="molecule type" value="Genomic_DNA"/>
</dbReference>
<keyword evidence="2" id="KW-1185">Reference proteome</keyword>
<dbReference type="OrthoDB" id="2405530at2759"/>
<reference evidence="1" key="1">
    <citation type="submission" date="2021-06" db="EMBL/GenBank/DDBJ databases">
        <authorList>
            <person name="Kallberg Y."/>
            <person name="Tangrot J."/>
            <person name="Rosling A."/>
        </authorList>
    </citation>
    <scope>NUCLEOTIDE SEQUENCE</scope>
    <source>
        <strain evidence="1">MT106</strain>
    </source>
</reference>
<organism evidence="1 2">
    <name type="scientific">Ambispora gerdemannii</name>
    <dbReference type="NCBI Taxonomy" id="144530"/>
    <lineage>
        <taxon>Eukaryota</taxon>
        <taxon>Fungi</taxon>
        <taxon>Fungi incertae sedis</taxon>
        <taxon>Mucoromycota</taxon>
        <taxon>Glomeromycotina</taxon>
        <taxon>Glomeromycetes</taxon>
        <taxon>Archaeosporales</taxon>
        <taxon>Ambisporaceae</taxon>
        <taxon>Ambispora</taxon>
    </lineage>
</organism>
<evidence type="ECO:0000313" key="1">
    <source>
        <dbReference type="EMBL" id="CAG8583054.1"/>
    </source>
</evidence>
<dbReference type="Proteomes" id="UP000789831">
    <property type="component" value="Unassembled WGS sequence"/>
</dbReference>
<accession>A0A9N9BXB2</accession>
<proteinExistence type="predicted"/>